<name>A0A4R0H2T8_9ACTN</name>
<accession>A0A4R0H2T8</accession>
<reference evidence="2 3" key="1">
    <citation type="submission" date="2019-02" db="EMBL/GenBank/DDBJ databases">
        <title>Kribbella capetownensis sp. nov. and Kribbella speibonae sp. nov., isolated from soil.</title>
        <authorList>
            <person name="Curtis S.M."/>
            <person name="Norton I."/>
            <person name="Everest G.J."/>
            <person name="Meyers P.R."/>
        </authorList>
    </citation>
    <scope>NUCLEOTIDE SEQUENCE [LARGE SCALE GENOMIC DNA]</scope>
    <source>
        <strain evidence="2 3">KCTC 29219</strain>
    </source>
</reference>
<sequence length="124" mass="13676">MTIEEQVRAAAAEWDRIVVGNDADEVGSFMTDDWVYVDSTGPVARADILGWISNGRLAHHSMQVVGEQRVARAGDAVVLTARKTSTGSWDGTSYFADEWISQVWVQTADGWRCAFSHKTNAQTK</sequence>
<dbReference type="RefSeq" id="WP_131344850.1">
    <property type="nucleotide sequence ID" value="NZ_SJJZ01000004.1"/>
</dbReference>
<comment type="caution">
    <text evidence="2">The sequence shown here is derived from an EMBL/GenBank/DDBJ whole genome shotgun (WGS) entry which is preliminary data.</text>
</comment>
<dbReference type="SUPFAM" id="SSF54427">
    <property type="entry name" value="NTF2-like"/>
    <property type="match status" value="1"/>
</dbReference>
<dbReference type="Pfam" id="PF14534">
    <property type="entry name" value="DUF4440"/>
    <property type="match status" value="1"/>
</dbReference>
<gene>
    <name evidence="2" type="ORF">E0H45_33380</name>
</gene>
<evidence type="ECO:0000313" key="2">
    <source>
        <dbReference type="EMBL" id="TCC03993.1"/>
    </source>
</evidence>
<dbReference type="EMBL" id="SJJZ01000004">
    <property type="protein sequence ID" value="TCC03993.1"/>
    <property type="molecule type" value="Genomic_DNA"/>
</dbReference>
<dbReference type="Proteomes" id="UP000292346">
    <property type="component" value="Unassembled WGS sequence"/>
</dbReference>
<dbReference type="AlphaFoldDB" id="A0A4R0H2T8"/>
<dbReference type="Gene3D" id="3.10.450.50">
    <property type="match status" value="1"/>
</dbReference>
<organism evidence="2 3">
    <name type="scientific">Kribbella soli</name>
    <dbReference type="NCBI Taxonomy" id="1124743"/>
    <lineage>
        <taxon>Bacteria</taxon>
        <taxon>Bacillati</taxon>
        <taxon>Actinomycetota</taxon>
        <taxon>Actinomycetes</taxon>
        <taxon>Propionibacteriales</taxon>
        <taxon>Kribbellaceae</taxon>
        <taxon>Kribbella</taxon>
    </lineage>
</organism>
<keyword evidence="3" id="KW-1185">Reference proteome</keyword>
<evidence type="ECO:0000313" key="3">
    <source>
        <dbReference type="Proteomes" id="UP000292346"/>
    </source>
</evidence>
<dbReference type="InterPro" id="IPR032710">
    <property type="entry name" value="NTF2-like_dom_sf"/>
</dbReference>
<protein>
    <submittedName>
        <fullName evidence="2">Nuclear transport factor 2 family protein</fullName>
    </submittedName>
</protein>
<proteinExistence type="predicted"/>
<dbReference type="OrthoDB" id="8114763at2"/>
<dbReference type="InterPro" id="IPR027843">
    <property type="entry name" value="DUF4440"/>
</dbReference>
<evidence type="ECO:0000259" key="1">
    <source>
        <dbReference type="Pfam" id="PF14534"/>
    </source>
</evidence>
<feature type="domain" description="DUF4440" evidence="1">
    <location>
        <begin position="7"/>
        <end position="113"/>
    </location>
</feature>